<evidence type="ECO:0000313" key="7">
    <source>
        <dbReference type="Proteomes" id="UP000054498"/>
    </source>
</evidence>
<evidence type="ECO:0008006" key="8">
    <source>
        <dbReference type="Google" id="ProtNLM"/>
    </source>
</evidence>
<dbReference type="OrthoDB" id="676979at2759"/>
<dbReference type="Proteomes" id="UP000054498">
    <property type="component" value="Unassembled WGS sequence"/>
</dbReference>
<feature type="chain" id="PRO_5002246147" description="Leucine-rich repeat-containing N-terminal plant-type domain-containing protein" evidence="5">
    <location>
        <begin position="32"/>
        <end position="463"/>
    </location>
</feature>
<keyword evidence="5" id="KW-0732">Signal</keyword>
<dbReference type="InterPro" id="IPR052595">
    <property type="entry name" value="LRRC69/RLP"/>
</dbReference>
<keyword evidence="2" id="KW-0433">Leucine-rich repeat</keyword>
<evidence type="ECO:0000256" key="1">
    <source>
        <dbReference type="ARBA" id="ARBA00004430"/>
    </source>
</evidence>
<gene>
    <name evidence="6" type="ORF">MNEG_7071</name>
</gene>
<sequence>MAIKRPLGAVRLAVATATLLVLLNAAPACGATGDQEDAPDALQKVPPPPTCPGIVGGVCTLACQRATCDALSTFFRLTYNASSPWQHAQSWMVTRSFPCTRIIQSSRAKQPPYCRWWGITCCDPTAFAAGECWAVNGMANLSITADNVNGSFSNPSLMDATEQLHACGMVGLNLESNDMSGVMDARWGRFTNLTILDLANNWLSGTVPPELANLKKLRKLELGTNFLHGEIGDWIGELKELRVLNLGANAGVNPPAGGGGETAGGEAAGGEAQSGGGDEHAGEKTGMVGQIPASISNLKNLLELDVQMNTLTGTIPVDICDQDSGLTVLNLHGNRLKGPATPVLNCSQLALLDLSFNNLTGSLPATRAWNQIVSMKLGHNQFTGELPDPIYHLQLLTYLDVSSNRLVGQLDDRISLMIYMTDLDISGNGLSGPIGRGMFFLPQLARLNVANNNFTSTLNPSLG</sequence>
<comment type="subcellular location">
    <subcellularLocation>
        <location evidence="1">Cytoplasm</location>
        <location evidence="1">Cytoskeleton</location>
        <location evidence="1">Cilium axoneme</location>
    </subcellularLocation>
</comment>
<feature type="region of interest" description="Disordered" evidence="4">
    <location>
        <begin position="255"/>
        <end position="282"/>
    </location>
</feature>
<keyword evidence="7" id="KW-1185">Reference proteome</keyword>
<dbReference type="SUPFAM" id="SSF52058">
    <property type="entry name" value="L domain-like"/>
    <property type="match status" value="1"/>
</dbReference>
<dbReference type="KEGG" id="mng:MNEG_7071"/>
<dbReference type="InterPro" id="IPR001611">
    <property type="entry name" value="Leu-rich_rpt"/>
</dbReference>
<dbReference type="FunFam" id="3.80.10.10:FF:000041">
    <property type="entry name" value="LRR receptor-like serine/threonine-protein kinase ERECTA"/>
    <property type="match status" value="1"/>
</dbReference>
<dbReference type="Gene3D" id="3.80.10.10">
    <property type="entry name" value="Ribonuclease Inhibitor"/>
    <property type="match status" value="2"/>
</dbReference>
<feature type="compositionally biased region" description="Gly residues" evidence="4">
    <location>
        <begin position="256"/>
        <end position="276"/>
    </location>
</feature>
<dbReference type="PANTHER" id="PTHR48057">
    <property type="entry name" value="LEUCINE-RICH REPEAT SERINE/THREONINE-PROTEIN KINASE 1"/>
    <property type="match status" value="1"/>
</dbReference>
<reference evidence="6 7" key="1">
    <citation type="journal article" date="2013" name="BMC Genomics">
        <title>Reconstruction of the lipid metabolism for the microalga Monoraphidium neglectum from its genome sequence reveals characteristics suitable for biofuel production.</title>
        <authorList>
            <person name="Bogen C."/>
            <person name="Al-Dilaimi A."/>
            <person name="Albersmeier A."/>
            <person name="Wichmann J."/>
            <person name="Grundmann M."/>
            <person name="Rupp O."/>
            <person name="Lauersen K.J."/>
            <person name="Blifernez-Klassen O."/>
            <person name="Kalinowski J."/>
            <person name="Goesmann A."/>
            <person name="Mussgnug J.H."/>
            <person name="Kruse O."/>
        </authorList>
    </citation>
    <scope>NUCLEOTIDE SEQUENCE [LARGE SCALE GENOMIC DNA]</scope>
    <source>
        <strain evidence="6 7">SAG 48.87</strain>
    </source>
</reference>
<evidence type="ECO:0000256" key="5">
    <source>
        <dbReference type="SAM" id="SignalP"/>
    </source>
</evidence>
<proteinExistence type="predicted"/>
<dbReference type="EMBL" id="KK101437">
    <property type="protein sequence ID" value="KIZ00889.1"/>
    <property type="molecule type" value="Genomic_DNA"/>
</dbReference>
<evidence type="ECO:0000256" key="2">
    <source>
        <dbReference type="ARBA" id="ARBA00022614"/>
    </source>
</evidence>
<organism evidence="6 7">
    <name type="scientific">Monoraphidium neglectum</name>
    <dbReference type="NCBI Taxonomy" id="145388"/>
    <lineage>
        <taxon>Eukaryota</taxon>
        <taxon>Viridiplantae</taxon>
        <taxon>Chlorophyta</taxon>
        <taxon>core chlorophytes</taxon>
        <taxon>Chlorophyceae</taxon>
        <taxon>CS clade</taxon>
        <taxon>Sphaeropleales</taxon>
        <taxon>Selenastraceae</taxon>
        <taxon>Monoraphidium</taxon>
    </lineage>
</organism>
<dbReference type="STRING" id="145388.A0A0D2L0D0"/>
<accession>A0A0D2L0D0</accession>
<dbReference type="InterPro" id="IPR032675">
    <property type="entry name" value="LRR_dom_sf"/>
</dbReference>
<protein>
    <recommendedName>
        <fullName evidence="8">Leucine-rich repeat-containing N-terminal plant-type domain-containing protein</fullName>
    </recommendedName>
</protein>
<evidence type="ECO:0000313" key="6">
    <source>
        <dbReference type="EMBL" id="KIZ00889.1"/>
    </source>
</evidence>
<evidence type="ECO:0000256" key="3">
    <source>
        <dbReference type="ARBA" id="ARBA00022737"/>
    </source>
</evidence>
<dbReference type="AlphaFoldDB" id="A0A0D2L0D0"/>
<keyword evidence="3" id="KW-0677">Repeat</keyword>
<evidence type="ECO:0000256" key="4">
    <source>
        <dbReference type="SAM" id="MobiDB-lite"/>
    </source>
</evidence>
<dbReference type="GO" id="GO:0005930">
    <property type="term" value="C:axoneme"/>
    <property type="evidence" value="ECO:0007669"/>
    <property type="project" value="UniProtKB-SubCell"/>
</dbReference>
<dbReference type="GeneID" id="25739947"/>
<dbReference type="RefSeq" id="XP_013899908.1">
    <property type="nucleotide sequence ID" value="XM_014044454.1"/>
</dbReference>
<name>A0A0D2L0D0_9CHLO</name>
<dbReference type="Pfam" id="PF00560">
    <property type="entry name" value="LRR_1"/>
    <property type="match status" value="1"/>
</dbReference>
<feature type="signal peptide" evidence="5">
    <location>
        <begin position="1"/>
        <end position="31"/>
    </location>
</feature>